<protein>
    <submittedName>
        <fullName evidence="2 3">Uncharacterized protein</fullName>
    </submittedName>
</protein>
<feature type="region of interest" description="Disordered" evidence="1">
    <location>
        <begin position="78"/>
        <end position="107"/>
    </location>
</feature>
<dbReference type="EMBL" id="JH993137">
    <property type="protein sequence ID" value="EKX33557.1"/>
    <property type="molecule type" value="Genomic_DNA"/>
</dbReference>
<gene>
    <name evidence="2" type="ORF">GUITHDRAFT_166425</name>
</gene>
<dbReference type="PaxDb" id="55529-EKX33557"/>
<sequence length="231" mass="25413">MAGQVPQPPGLRDGERKGGDPVRNARLRTTTTSSRPASSNSENSPRSSNDEEKGSMAALQTLLGNAVHGLSTNEVVFFPRSRDEKREDEGTRAPERSSAEKGSALETGKLMEELVRAYNELEQERCRRKRSEQHARKSLTGCIGTISSLIHHRRTSMQQTTSSAQRAEMSLARRKTWSGSRRLLEGQVSRLRSTLGCAVSATGHELLPWPPRGLSQTSGSTRRSCPTARMT</sequence>
<feature type="compositionally biased region" description="Basic and acidic residues" evidence="1">
    <location>
        <begin position="80"/>
        <end position="99"/>
    </location>
</feature>
<evidence type="ECO:0000313" key="2">
    <source>
        <dbReference type="EMBL" id="EKX33557.1"/>
    </source>
</evidence>
<reference evidence="2 4" key="1">
    <citation type="journal article" date="2012" name="Nature">
        <title>Algal genomes reveal evolutionary mosaicism and the fate of nucleomorphs.</title>
        <authorList>
            <consortium name="DOE Joint Genome Institute"/>
            <person name="Curtis B.A."/>
            <person name="Tanifuji G."/>
            <person name="Burki F."/>
            <person name="Gruber A."/>
            <person name="Irimia M."/>
            <person name="Maruyama S."/>
            <person name="Arias M.C."/>
            <person name="Ball S.G."/>
            <person name="Gile G.H."/>
            <person name="Hirakawa Y."/>
            <person name="Hopkins J.F."/>
            <person name="Kuo A."/>
            <person name="Rensing S.A."/>
            <person name="Schmutz J."/>
            <person name="Symeonidi A."/>
            <person name="Elias M."/>
            <person name="Eveleigh R.J."/>
            <person name="Herman E.K."/>
            <person name="Klute M.J."/>
            <person name="Nakayama T."/>
            <person name="Obornik M."/>
            <person name="Reyes-Prieto A."/>
            <person name="Armbrust E.V."/>
            <person name="Aves S.J."/>
            <person name="Beiko R.G."/>
            <person name="Coutinho P."/>
            <person name="Dacks J.B."/>
            <person name="Durnford D.G."/>
            <person name="Fast N.M."/>
            <person name="Green B.R."/>
            <person name="Grisdale C.J."/>
            <person name="Hempel F."/>
            <person name="Henrissat B."/>
            <person name="Hoppner M.P."/>
            <person name="Ishida K."/>
            <person name="Kim E."/>
            <person name="Koreny L."/>
            <person name="Kroth P.G."/>
            <person name="Liu Y."/>
            <person name="Malik S.B."/>
            <person name="Maier U.G."/>
            <person name="McRose D."/>
            <person name="Mock T."/>
            <person name="Neilson J.A."/>
            <person name="Onodera N.T."/>
            <person name="Poole A.M."/>
            <person name="Pritham E.J."/>
            <person name="Richards T.A."/>
            <person name="Rocap G."/>
            <person name="Roy S.W."/>
            <person name="Sarai C."/>
            <person name="Schaack S."/>
            <person name="Shirato S."/>
            <person name="Slamovits C.H."/>
            <person name="Spencer D.F."/>
            <person name="Suzuki S."/>
            <person name="Worden A.Z."/>
            <person name="Zauner S."/>
            <person name="Barry K."/>
            <person name="Bell C."/>
            <person name="Bharti A.K."/>
            <person name="Crow J.A."/>
            <person name="Grimwood J."/>
            <person name="Kramer R."/>
            <person name="Lindquist E."/>
            <person name="Lucas S."/>
            <person name="Salamov A."/>
            <person name="McFadden G.I."/>
            <person name="Lane C.E."/>
            <person name="Keeling P.J."/>
            <person name="Gray M.W."/>
            <person name="Grigoriev I.V."/>
            <person name="Archibald J.M."/>
        </authorList>
    </citation>
    <scope>NUCLEOTIDE SEQUENCE</scope>
    <source>
        <strain evidence="2 4">CCMP2712</strain>
    </source>
</reference>
<accession>L1IBT5</accession>
<proteinExistence type="predicted"/>
<feature type="compositionally biased region" description="Polar residues" evidence="1">
    <location>
        <begin position="214"/>
        <end position="231"/>
    </location>
</feature>
<dbReference type="AlphaFoldDB" id="L1IBT5"/>
<feature type="region of interest" description="Disordered" evidence="1">
    <location>
        <begin position="1"/>
        <end position="61"/>
    </location>
</feature>
<reference evidence="3" key="3">
    <citation type="submission" date="2016-03" db="UniProtKB">
        <authorList>
            <consortium name="EnsemblProtists"/>
        </authorList>
    </citation>
    <scope>IDENTIFICATION</scope>
</reference>
<dbReference type="EnsemblProtists" id="EKX33557">
    <property type="protein sequence ID" value="EKX33557"/>
    <property type="gene ID" value="GUITHDRAFT_166425"/>
</dbReference>
<organism evidence="2">
    <name type="scientific">Guillardia theta (strain CCMP2712)</name>
    <name type="common">Cryptophyte</name>
    <dbReference type="NCBI Taxonomy" id="905079"/>
    <lineage>
        <taxon>Eukaryota</taxon>
        <taxon>Cryptophyceae</taxon>
        <taxon>Pyrenomonadales</taxon>
        <taxon>Geminigeraceae</taxon>
        <taxon>Guillardia</taxon>
    </lineage>
</organism>
<dbReference type="RefSeq" id="XP_005820537.1">
    <property type="nucleotide sequence ID" value="XM_005820480.1"/>
</dbReference>
<reference evidence="4" key="2">
    <citation type="submission" date="2012-11" db="EMBL/GenBank/DDBJ databases">
        <authorList>
            <person name="Kuo A."/>
            <person name="Curtis B.A."/>
            <person name="Tanifuji G."/>
            <person name="Burki F."/>
            <person name="Gruber A."/>
            <person name="Irimia M."/>
            <person name="Maruyama S."/>
            <person name="Arias M.C."/>
            <person name="Ball S.G."/>
            <person name="Gile G.H."/>
            <person name="Hirakawa Y."/>
            <person name="Hopkins J.F."/>
            <person name="Rensing S.A."/>
            <person name="Schmutz J."/>
            <person name="Symeonidi A."/>
            <person name="Elias M."/>
            <person name="Eveleigh R.J."/>
            <person name="Herman E.K."/>
            <person name="Klute M.J."/>
            <person name="Nakayama T."/>
            <person name="Obornik M."/>
            <person name="Reyes-Prieto A."/>
            <person name="Armbrust E.V."/>
            <person name="Aves S.J."/>
            <person name="Beiko R.G."/>
            <person name="Coutinho P."/>
            <person name="Dacks J.B."/>
            <person name="Durnford D.G."/>
            <person name="Fast N.M."/>
            <person name="Green B.R."/>
            <person name="Grisdale C."/>
            <person name="Hempe F."/>
            <person name="Henrissat B."/>
            <person name="Hoppner M.P."/>
            <person name="Ishida K.-I."/>
            <person name="Kim E."/>
            <person name="Koreny L."/>
            <person name="Kroth P.G."/>
            <person name="Liu Y."/>
            <person name="Malik S.-B."/>
            <person name="Maier U.G."/>
            <person name="McRose D."/>
            <person name="Mock T."/>
            <person name="Neilson J.A."/>
            <person name="Onodera N.T."/>
            <person name="Poole A.M."/>
            <person name="Pritham E.J."/>
            <person name="Richards T.A."/>
            <person name="Rocap G."/>
            <person name="Roy S.W."/>
            <person name="Sarai C."/>
            <person name="Schaack S."/>
            <person name="Shirato S."/>
            <person name="Slamovits C.H."/>
            <person name="Spencer D.F."/>
            <person name="Suzuki S."/>
            <person name="Worden A.Z."/>
            <person name="Zauner S."/>
            <person name="Barry K."/>
            <person name="Bell C."/>
            <person name="Bharti A.K."/>
            <person name="Crow J.A."/>
            <person name="Grimwood J."/>
            <person name="Kramer R."/>
            <person name="Lindquist E."/>
            <person name="Lucas S."/>
            <person name="Salamov A."/>
            <person name="McFadden G.I."/>
            <person name="Lane C.E."/>
            <person name="Keeling P.J."/>
            <person name="Gray M.W."/>
            <person name="Grigoriev I.V."/>
            <person name="Archibald J.M."/>
        </authorList>
    </citation>
    <scope>NUCLEOTIDE SEQUENCE</scope>
    <source>
        <strain evidence="4">CCMP2712</strain>
    </source>
</reference>
<feature type="compositionally biased region" description="Low complexity" evidence="1">
    <location>
        <begin position="27"/>
        <end position="47"/>
    </location>
</feature>
<evidence type="ECO:0000313" key="4">
    <source>
        <dbReference type="Proteomes" id="UP000011087"/>
    </source>
</evidence>
<evidence type="ECO:0000256" key="1">
    <source>
        <dbReference type="SAM" id="MobiDB-lite"/>
    </source>
</evidence>
<dbReference type="GeneID" id="17290303"/>
<dbReference type="Proteomes" id="UP000011087">
    <property type="component" value="Unassembled WGS sequence"/>
</dbReference>
<keyword evidence="4" id="KW-1185">Reference proteome</keyword>
<dbReference type="HOGENOM" id="CLU_1201789_0_0_1"/>
<dbReference type="KEGG" id="gtt:GUITHDRAFT_166425"/>
<name>L1IBT5_GUITC</name>
<evidence type="ECO:0000313" key="3">
    <source>
        <dbReference type="EnsemblProtists" id="EKX33557"/>
    </source>
</evidence>
<feature type="region of interest" description="Disordered" evidence="1">
    <location>
        <begin position="208"/>
        <end position="231"/>
    </location>
</feature>